<feature type="transmembrane region" description="Helical" evidence="1">
    <location>
        <begin position="32"/>
        <end position="54"/>
    </location>
</feature>
<dbReference type="Pfam" id="PF06580">
    <property type="entry name" value="His_kinase"/>
    <property type="match status" value="1"/>
</dbReference>
<dbReference type="InterPro" id="IPR010559">
    <property type="entry name" value="Sig_transdc_His_kin_internal"/>
</dbReference>
<evidence type="ECO:0000256" key="1">
    <source>
        <dbReference type="SAM" id="Phobius"/>
    </source>
</evidence>
<keyword evidence="3" id="KW-0808">Transferase</keyword>
<proteinExistence type="predicted"/>
<sequence length="319" mass="36477">MKLSKRYRIYFIATWVSLWLLLLLASSLQGEVISMIIYVTPKMLLAASTSFFILKIHFNNKNNLSNYLTSIFLFSFSILGNSLLDKQPLSVIIFLQEFLNMILILFITFAATYGGMSFKAKRIAKKSKELRHLAEQRAINARLAPHTLFNMLNAIYSVSLKEPEKASSLILSLASIMRHLTNAASLDFTDAKNELNFIYNYGLLFSSQVDNLSLIEYDFPLDVDLQIPNLICVTLFENAVSHSPINHTDTVIFTQFIETDNGFKFTVINTIRDFKDNENHLALGIKTVRQRLDYLYPGSHRFVTEILADGKFKAEVETW</sequence>
<dbReference type="PANTHER" id="PTHR34220">
    <property type="entry name" value="SENSOR HISTIDINE KINASE YPDA"/>
    <property type="match status" value="1"/>
</dbReference>
<keyword evidence="1" id="KW-0812">Transmembrane</keyword>
<dbReference type="GO" id="GO:0016020">
    <property type="term" value="C:membrane"/>
    <property type="evidence" value="ECO:0007669"/>
    <property type="project" value="InterPro"/>
</dbReference>
<organism evidence="3">
    <name type="scientific">Rheinheimera sp. BAL341</name>
    <dbReference type="NCBI Taxonomy" id="1708203"/>
    <lineage>
        <taxon>Bacteria</taxon>
        <taxon>Pseudomonadati</taxon>
        <taxon>Pseudomonadota</taxon>
        <taxon>Gammaproteobacteria</taxon>
        <taxon>Chromatiales</taxon>
        <taxon>Chromatiaceae</taxon>
        <taxon>Rheinheimera</taxon>
    </lineage>
</organism>
<feature type="transmembrane region" description="Helical" evidence="1">
    <location>
        <begin position="66"/>
        <end position="84"/>
    </location>
</feature>
<name>A0A486XNE4_9GAMM</name>
<feature type="transmembrane region" description="Helical" evidence="1">
    <location>
        <begin position="90"/>
        <end position="116"/>
    </location>
</feature>
<evidence type="ECO:0000259" key="2">
    <source>
        <dbReference type="Pfam" id="PF06580"/>
    </source>
</evidence>
<dbReference type="InterPro" id="IPR050640">
    <property type="entry name" value="Bact_2-comp_sensor_kinase"/>
</dbReference>
<dbReference type="PANTHER" id="PTHR34220:SF7">
    <property type="entry name" value="SENSOR HISTIDINE KINASE YPDA"/>
    <property type="match status" value="1"/>
</dbReference>
<protein>
    <submittedName>
        <fullName evidence="3">Putative two-component system sensor protein, no kinase domain</fullName>
    </submittedName>
</protein>
<dbReference type="GO" id="GO:0000155">
    <property type="term" value="F:phosphorelay sensor kinase activity"/>
    <property type="evidence" value="ECO:0007669"/>
    <property type="project" value="InterPro"/>
</dbReference>
<gene>
    <name evidence="3" type="ORF">BAL341_1742</name>
</gene>
<keyword evidence="3" id="KW-0418">Kinase</keyword>
<evidence type="ECO:0000313" key="3">
    <source>
        <dbReference type="EMBL" id="VHO04103.1"/>
    </source>
</evidence>
<dbReference type="AlphaFoldDB" id="A0A486XNE4"/>
<dbReference type="EMBL" id="CAAJGR010000093">
    <property type="protein sequence ID" value="VHO04103.1"/>
    <property type="molecule type" value="Genomic_DNA"/>
</dbReference>
<accession>A0A486XNE4</accession>
<keyword evidence="1" id="KW-0472">Membrane</keyword>
<feature type="transmembrane region" description="Helical" evidence="1">
    <location>
        <begin position="7"/>
        <end position="26"/>
    </location>
</feature>
<keyword evidence="1" id="KW-1133">Transmembrane helix</keyword>
<reference evidence="3" key="1">
    <citation type="submission" date="2019-04" db="EMBL/GenBank/DDBJ databases">
        <authorList>
            <person name="Brambilla D."/>
        </authorList>
    </citation>
    <scope>NUCLEOTIDE SEQUENCE</scope>
    <source>
        <strain evidence="3">BAL1</strain>
    </source>
</reference>
<feature type="domain" description="Signal transduction histidine kinase internal region" evidence="2">
    <location>
        <begin position="134"/>
        <end position="202"/>
    </location>
</feature>